<dbReference type="RefSeq" id="WP_386410670.1">
    <property type="nucleotide sequence ID" value="NZ_JBHTJH010000017.1"/>
</dbReference>
<dbReference type="Gene3D" id="2.180.10.10">
    <property type="entry name" value="RHS repeat-associated core"/>
    <property type="match status" value="1"/>
</dbReference>
<proteinExistence type="predicted"/>
<protein>
    <submittedName>
        <fullName evidence="2">RHS repeat-associated core domain-containing protein</fullName>
    </submittedName>
</protein>
<evidence type="ECO:0000313" key="3">
    <source>
        <dbReference type="Proteomes" id="UP001596978"/>
    </source>
</evidence>
<comment type="caution">
    <text evidence="2">The sequence shown here is derived from an EMBL/GenBank/DDBJ whole genome shotgun (WGS) entry which is preliminary data.</text>
</comment>
<organism evidence="2 3">
    <name type="scientific">Sungkyunkwania multivorans</name>
    <dbReference type="NCBI Taxonomy" id="1173618"/>
    <lineage>
        <taxon>Bacteria</taxon>
        <taxon>Pseudomonadati</taxon>
        <taxon>Bacteroidota</taxon>
        <taxon>Flavobacteriia</taxon>
        <taxon>Flavobacteriales</taxon>
        <taxon>Flavobacteriaceae</taxon>
        <taxon>Sungkyunkwania</taxon>
    </lineage>
</organism>
<dbReference type="Proteomes" id="UP001596978">
    <property type="component" value="Unassembled WGS sequence"/>
</dbReference>
<evidence type="ECO:0000313" key="2">
    <source>
        <dbReference type="EMBL" id="MFD0863987.1"/>
    </source>
</evidence>
<keyword evidence="3" id="KW-1185">Reference proteome</keyword>
<name>A0ABW3D4Y4_9FLAO</name>
<accession>A0ABW3D4Y4</accession>
<reference evidence="3" key="1">
    <citation type="journal article" date="2019" name="Int. J. Syst. Evol. Microbiol.">
        <title>The Global Catalogue of Microorganisms (GCM) 10K type strain sequencing project: providing services to taxonomists for standard genome sequencing and annotation.</title>
        <authorList>
            <consortium name="The Broad Institute Genomics Platform"/>
            <consortium name="The Broad Institute Genome Sequencing Center for Infectious Disease"/>
            <person name="Wu L."/>
            <person name="Ma J."/>
        </authorList>
    </citation>
    <scope>NUCLEOTIDE SEQUENCE [LARGE SCALE GENOMIC DNA]</scope>
    <source>
        <strain evidence="3">CCUG 62952</strain>
    </source>
</reference>
<evidence type="ECO:0000256" key="1">
    <source>
        <dbReference type="SAM" id="MobiDB-lite"/>
    </source>
</evidence>
<dbReference type="NCBIfam" id="TIGR03696">
    <property type="entry name" value="Rhs_assc_core"/>
    <property type="match status" value="1"/>
</dbReference>
<feature type="compositionally biased region" description="Low complexity" evidence="1">
    <location>
        <begin position="226"/>
        <end position="237"/>
    </location>
</feature>
<dbReference type="InterPro" id="IPR022385">
    <property type="entry name" value="Rhs_assc_core"/>
</dbReference>
<dbReference type="EMBL" id="JBHTJH010000017">
    <property type="protein sequence ID" value="MFD0863987.1"/>
    <property type="molecule type" value="Genomic_DNA"/>
</dbReference>
<feature type="region of interest" description="Disordered" evidence="1">
    <location>
        <begin position="226"/>
        <end position="246"/>
    </location>
</feature>
<sequence length="451" mass="50622">MTIDNGAHNGTISYFYDAAGTKLQKVVSEGSSVTTTDYAGGFVYEKVDTYGGGPMGNTIGFPSLKFFHMPVGYVEPAGAGNAFTHVYQYKDHLGNVRLSFADDNGDGTIDAATEVREENNYYPFGLKHKGYNNVVVGRDHKFEFQGIEIEESLGYNMMEMEMRQFDPAIARWVVMDPVTHHDFSPYNAFDNNPLFWADPSGANSTVEWMEANGLNEDDVITVYQASDSNEGDNNGSGDENGEDPPPFYYNWQTNERLWFESREEAAAYWGNNSFVWAGADDRDLARTFGTMAEDGEKRIKRKIIESLPDGLSATGQFKAKLIFFEFQLGTGFYSGSWQEGLAGAYDFNFTSDFGLSADLDFQTNYYYSGRDNRAMRLDDFTGDEIGTSYSYKMFNAGVRQAYGQENPYQVYSLGTTINLKSVFIRWLPKTNNNVSVNGSKTGSFYKVWDID</sequence>
<gene>
    <name evidence="2" type="ORF">ACFQ1M_17355</name>
</gene>